<evidence type="ECO:0000313" key="3">
    <source>
        <dbReference type="EMBL" id="MEE6113348.1"/>
    </source>
</evidence>
<protein>
    <submittedName>
        <fullName evidence="3">Uncharacterized protein</fullName>
    </submittedName>
</protein>
<dbReference type="Proteomes" id="UP001352533">
    <property type="component" value="Unassembled WGS sequence"/>
</dbReference>
<evidence type="ECO:0000256" key="2">
    <source>
        <dbReference type="SAM" id="Phobius"/>
    </source>
</evidence>
<feature type="transmembrane region" description="Helical" evidence="2">
    <location>
        <begin position="41"/>
        <end position="59"/>
    </location>
</feature>
<feature type="transmembrane region" description="Helical" evidence="2">
    <location>
        <begin position="94"/>
        <end position="112"/>
    </location>
</feature>
<sequence length="483" mass="55858">MDNVFASKLDLLTYRIWTYVLLPIFFLFSLYIVFSETKVDLGGVVFSFVILLQIIGLHLKFKIAFWTNFIFIAILLFGLSFLRDSRALWNGDILIAAMAGGIWGFVFFRLFARWYKTKPIFYVVNISDINWNLYSDESEKETNTYLNKKNVWGLIGGIVVVAICYNVNKQETQPHSIKHQSNTSSQVQQSTQFDPRAWAFADEETANKMLENYRASRQQQPVLDPKKWVFQESQNPKVVENSKSYSSDHQRNTKAQSQSEPIDNVAFNCTLSDGREIYVIRRGYDYSYIAWNGIKDKVELRFSNNINQIINNSLSHKNGATLVMQNGTYQYRIANQGSKTTIFVYNKDKGVSTHYCNDESVRWYSNNLPRLANNVGSPSHRMYCKQIINEGLYLVKMAKMCPYELSGINITVEHIALFFDAESCGYLWHEAKQSQRTMMNSLSKKLNLSIDKKSKKLGAKFCEKESGYAKKMSERYIDFFSNN</sequence>
<proteinExistence type="predicted"/>
<keyword evidence="2" id="KW-1133">Transmembrane helix</keyword>
<comment type="caution">
    <text evidence="3">The sequence shown here is derived from an EMBL/GenBank/DDBJ whole genome shotgun (WGS) entry which is preliminary data.</text>
</comment>
<dbReference type="EMBL" id="JAMDKS010000020">
    <property type="protein sequence ID" value="MEE6113348.1"/>
    <property type="molecule type" value="Genomic_DNA"/>
</dbReference>
<feature type="region of interest" description="Disordered" evidence="1">
    <location>
        <begin position="239"/>
        <end position="259"/>
    </location>
</feature>
<keyword evidence="4" id="KW-1185">Reference proteome</keyword>
<evidence type="ECO:0000313" key="4">
    <source>
        <dbReference type="Proteomes" id="UP001352533"/>
    </source>
</evidence>
<gene>
    <name evidence="3" type="ORF">M5S25_09120</name>
</gene>
<feature type="transmembrane region" description="Helical" evidence="2">
    <location>
        <begin position="16"/>
        <end position="34"/>
    </location>
</feature>
<keyword evidence="2" id="KW-0472">Membrane</keyword>
<reference evidence="3 4" key="1">
    <citation type="journal article" date="2022" name="Front. Microbiol.">
        <title>Commensal bacteria contribute to the growth of multidrug-resistant Avibacterium paragallinarum in chickens.</title>
        <authorList>
            <person name="Zhu J."/>
            <person name="Chen Y."/>
            <person name="Wu Y."/>
            <person name="Wang Y."/>
            <person name="Zhu K."/>
        </authorList>
    </citation>
    <scope>NUCLEOTIDE SEQUENCE [LARGE SCALE GENOMIC DNA]</scope>
    <source>
        <strain evidence="3 4">AV12</strain>
    </source>
</reference>
<feature type="transmembrane region" description="Helical" evidence="2">
    <location>
        <begin position="65"/>
        <end position="82"/>
    </location>
</feature>
<dbReference type="RefSeq" id="WP_194751752.1">
    <property type="nucleotide sequence ID" value="NZ_JACEWB010000020.1"/>
</dbReference>
<name>A0ABU7QRW9_AVIPA</name>
<keyword evidence="2" id="KW-0812">Transmembrane</keyword>
<accession>A0ABU7QRW9</accession>
<evidence type="ECO:0000256" key="1">
    <source>
        <dbReference type="SAM" id="MobiDB-lite"/>
    </source>
</evidence>
<organism evidence="3 4">
    <name type="scientific">Avibacterium paragallinarum</name>
    <name type="common">Haemophilus gallinarum</name>
    <dbReference type="NCBI Taxonomy" id="728"/>
    <lineage>
        <taxon>Bacteria</taxon>
        <taxon>Pseudomonadati</taxon>
        <taxon>Pseudomonadota</taxon>
        <taxon>Gammaproteobacteria</taxon>
        <taxon>Pasteurellales</taxon>
        <taxon>Pasteurellaceae</taxon>
        <taxon>Avibacterium</taxon>
    </lineage>
</organism>